<dbReference type="InterPro" id="IPR006287">
    <property type="entry name" value="DJ-1"/>
</dbReference>
<dbReference type="PANTHER" id="PTHR48094">
    <property type="entry name" value="PROTEIN/NUCLEIC ACID DEGLYCASE DJ-1-RELATED"/>
    <property type="match status" value="1"/>
</dbReference>
<dbReference type="CDD" id="cd03135">
    <property type="entry name" value="GATase1_DJ-1"/>
    <property type="match status" value="1"/>
</dbReference>
<proteinExistence type="predicted"/>
<dbReference type="Proteomes" id="UP000809137">
    <property type="component" value="Unassembled WGS sequence"/>
</dbReference>
<evidence type="ECO:0000259" key="1">
    <source>
        <dbReference type="Pfam" id="PF01965"/>
    </source>
</evidence>
<dbReference type="RefSeq" id="WP_039382974.1">
    <property type="nucleotide sequence ID" value="NZ_CP083448.1"/>
</dbReference>
<dbReference type="InterPro" id="IPR002818">
    <property type="entry name" value="DJ-1/PfpI"/>
</dbReference>
<dbReference type="EC" id="3.5.1.124" evidence="2"/>
<name>A0ABS1Z3K5_9GAMM</name>
<reference evidence="2 3" key="1">
    <citation type="submission" date="2021-01" db="EMBL/GenBank/DDBJ databases">
        <title>Complete genome sequence of Pantoea eucrina OB49, a heavy metal tolerant bacterium with PGPR potential isolated from wheat in Algeria.</title>
        <authorList>
            <person name="Lekired A."/>
            <person name="Ouzari I.H."/>
        </authorList>
    </citation>
    <scope>NUCLEOTIDE SEQUENCE [LARGE SCALE GENOMIC DNA]</scope>
    <source>
        <strain evidence="2 3">OB49</strain>
    </source>
</reference>
<comment type="caution">
    <text evidence="2">The sequence shown here is derived from an EMBL/GenBank/DDBJ whole genome shotgun (WGS) entry which is preliminary data.</text>
</comment>
<organism evidence="2 3">
    <name type="scientific">Pantoea eucrina</name>
    <dbReference type="NCBI Taxonomy" id="472693"/>
    <lineage>
        <taxon>Bacteria</taxon>
        <taxon>Pseudomonadati</taxon>
        <taxon>Pseudomonadota</taxon>
        <taxon>Gammaproteobacteria</taxon>
        <taxon>Enterobacterales</taxon>
        <taxon>Erwiniaceae</taxon>
        <taxon>Pantoea</taxon>
    </lineage>
</organism>
<dbReference type="GeneID" id="84690505"/>
<dbReference type="InterPro" id="IPR029062">
    <property type="entry name" value="Class_I_gatase-like"/>
</dbReference>
<keyword evidence="3" id="KW-1185">Reference proteome</keyword>
<dbReference type="PANTHER" id="PTHR48094:SF23">
    <property type="entry name" value="PROTEIN_NUCLEIC ACID DEGLYCASE 3"/>
    <property type="match status" value="1"/>
</dbReference>
<protein>
    <submittedName>
        <fullName evidence="2">Protein deglycase YajL</fullName>
        <ecNumber evidence="2">3.5.1.124</ecNumber>
    </submittedName>
</protein>
<dbReference type="InterPro" id="IPR050325">
    <property type="entry name" value="Prot/Nucl_acid_deglycase"/>
</dbReference>
<dbReference type="Gene3D" id="3.40.50.880">
    <property type="match status" value="1"/>
</dbReference>
<evidence type="ECO:0000313" key="3">
    <source>
        <dbReference type="Proteomes" id="UP000809137"/>
    </source>
</evidence>
<keyword evidence="2" id="KW-0378">Hydrolase</keyword>
<accession>A0ABS1Z3K5</accession>
<evidence type="ECO:0000313" key="2">
    <source>
        <dbReference type="EMBL" id="MBM0746980.1"/>
    </source>
</evidence>
<dbReference type="Pfam" id="PF01965">
    <property type="entry name" value="DJ-1_PfpI"/>
    <property type="match status" value="1"/>
</dbReference>
<dbReference type="GO" id="GO:0036524">
    <property type="term" value="F:protein deglycase activity"/>
    <property type="evidence" value="ECO:0007669"/>
    <property type="project" value="UniProtKB-EC"/>
</dbReference>
<dbReference type="SUPFAM" id="SSF52317">
    <property type="entry name" value="Class I glutamine amidotransferase-like"/>
    <property type="match status" value="1"/>
</dbReference>
<sequence>MNASPSVLVCLAHGSEETEAVTTIDVLVRGGITVTTASAESDGTREIICSRGVRLLADAPLAEVADNDFDAVVLPGGLKGAETFRDSPLLVETVRQFHLTGKIVAAICAAPGTVLVPHDLFPVGNMTGFPGLKETIPDAKWMERRVVWDPRVNLLTSQGPGTAFDFALKLVDLLQDKETAREVASQLVLAAGIYNYQEFDERE</sequence>
<dbReference type="NCBIfam" id="TIGR01383">
    <property type="entry name" value="not_thiJ"/>
    <property type="match status" value="1"/>
</dbReference>
<feature type="domain" description="DJ-1/PfpI" evidence="1">
    <location>
        <begin position="6"/>
        <end position="172"/>
    </location>
</feature>
<dbReference type="NCBIfam" id="NF008605">
    <property type="entry name" value="PRK11574.1"/>
    <property type="match status" value="1"/>
</dbReference>
<dbReference type="EMBL" id="JAFCXS010000003">
    <property type="protein sequence ID" value="MBM0746980.1"/>
    <property type="molecule type" value="Genomic_DNA"/>
</dbReference>
<gene>
    <name evidence="2" type="primary">yajL</name>
    <name evidence="2" type="ORF">JJB79_06035</name>
</gene>